<keyword evidence="2" id="KW-1185">Reference proteome</keyword>
<dbReference type="OrthoDB" id="89477at2157"/>
<dbReference type="RefSeq" id="WP_042680070.1">
    <property type="nucleotide sequence ID" value="NZ_CP006965.1"/>
</dbReference>
<dbReference type="KEGG" id="ths:TES1_0578"/>
<dbReference type="GeneID" id="24906588"/>
<gene>
    <name evidence="1" type="ORF">TES1_0578</name>
</gene>
<accession>W0I6F6</accession>
<dbReference type="AlphaFoldDB" id="W0I6F6"/>
<sequence length="92" mass="10294">MIIAKPCVTMKGIVVQLYSWEREIKLDLAKVSRCLKEKGIEIKKLIPNILLIAVMNGFETSIYPGGKVIIKELTDTKKGQEIAKIIYDCAEG</sequence>
<dbReference type="EMBL" id="CP006965">
    <property type="protein sequence ID" value="AHF79968.1"/>
    <property type="molecule type" value="Genomic_DNA"/>
</dbReference>
<proteinExistence type="predicted"/>
<dbReference type="Proteomes" id="UP000019027">
    <property type="component" value="Chromosome"/>
</dbReference>
<reference evidence="1 2" key="1">
    <citation type="journal article" date="2014" name="Int. J. Syst. Evol. Microbiol.">
        <title>Thermococcus paralvinellae sp. nov. and Thermococcus cleftensis sp. nov. of hyperthermophilic heterotrophs from deep-sea hydrothermal vents.</title>
        <authorList>
            <person name="Hensley S.A."/>
            <person name="Jung J.H."/>
            <person name="Park C.S."/>
            <person name="Holden J.F."/>
        </authorList>
    </citation>
    <scope>NUCLEOTIDE SEQUENCE [LARGE SCALE GENOMIC DNA]</scope>
    <source>
        <strain evidence="1 2">ES1</strain>
    </source>
</reference>
<dbReference type="HOGENOM" id="CLU_155021_0_0_2"/>
<evidence type="ECO:0000313" key="2">
    <source>
        <dbReference type="Proteomes" id="UP000019027"/>
    </source>
</evidence>
<organism evidence="1 2">
    <name type="scientific">Thermococcus paralvinellae</name>
    <dbReference type="NCBI Taxonomy" id="582419"/>
    <lineage>
        <taxon>Archaea</taxon>
        <taxon>Methanobacteriati</taxon>
        <taxon>Methanobacteriota</taxon>
        <taxon>Thermococci</taxon>
        <taxon>Thermococcales</taxon>
        <taxon>Thermococcaceae</taxon>
        <taxon>Thermococcus</taxon>
    </lineage>
</organism>
<name>W0I6F6_9EURY</name>
<evidence type="ECO:0000313" key="1">
    <source>
        <dbReference type="EMBL" id="AHF79968.1"/>
    </source>
</evidence>
<dbReference type="STRING" id="582419.TES1_0578"/>
<protein>
    <submittedName>
        <fullName evidence="1">Uncharacterized protein</fullName>
    </submittedName>
</protein>